<evidence type="ECO:0000256" key="1">
    <source>
        <dbReference type="SAM" id="SignalP"/>
    </source>
</evidence>
<evidence type="ECO:0000313" key="2">
    <source>
        <dbReference type="EMBL" id="KAJ7353802.1"/>
    </source>
</evidence>
<dbReference type="EMBL" id="MU827341">
    <property type="protein sequence ID" value="KAJ7353802.1"/>
    <property type="molecule type" value="Genomic_DNA"/>
</dbReference>
<evidence type="ECO:0000313" key="3">
    <source>
        <dbReference type="Proteomes" id="UP001163046"/>
    </source>
</evidence>
<comment type="caution">
    <text evidence="2">The sequence shown here is derived from an EMBL/GenBank/DDBJ whole genome shotgun (WGS) entry which is preliminary data.</text>
</comment>
<protein>
    <submittedName>
        <fullName evidence="2">Uncharacterized protein</fullName>
    </submittedName>
</protein>
<organism evidence="2 3">
    <name type="scientific">Desmophyllum pertusum</name>
    <dbReference type="NCBI Taxonomy" id="174260"/>
    <lineage>
        <taxon>Eukaryota</taxon>
        <taxon>Metazoa</taxon>
        <taxon>Cnidaria</taxon>
        <taxon>Anthozoa</taxon>
        <taxon>Hexacorallia</taxon>
        <taxon>Scleractinia</taxon>
        <taxon>Caryophylliina</taxon>
        <taxon>Caryophylliidae</taxon>
        <taxon>Desmophyllum</taxon>
    </lineage>
</organism>
<accession>A0A9W9YJG9</accession>
<keyword evidence="1" id="KW-0732">Signal</keyword>
<feature type="chain" id="PRO_5040909917" evidence="1">
    <location>
        <begin position="21"/>
        <end position="188"/>
    </location>
</feature>
<sequence length="188" mass="20767">MILLLIIVCLFASAPHFNLPVRPQVIKTAGGQRLLNPMQLNNLAQILPEPIDNTRERKFQPSRPRGGIKKITHAPGYFSIGCWRDQPERALPSLEGIFPMLDGNDYMLRKFAIKKCSTIARVQGFPAFALENGGQCLGGKDILKTYNMYGGSSACKADGRGDPGVWRCTSLPNTLLQPVEVELPVFKT</sequence>
<name>A0A9W9YJG9_9CNID</name>
<keyword evidence="3" id="KW-1185">Reference proteome</keyword>
<reference evidence="2" key="1">
    <citation type="submission" date="2023-01" db="EMBL/GenBank/DDBJ databases">
        <title>Genome assembly of the deep-sea coral Lophelia pertusa.</title>
        <authorList>
            <person name="Herrera S."/>
            <person name="Cordes E."/>
        </authorList>
    </citation>
    <scope>NUCLEOTIDE SEQUENCE</scope>
    <source>
        <strain evidence="2">USNM1676648</strain>
        <tissue evidence="2">Polyp</tissue>
    </source>
</reference>
<gene>
    <name evidence="2" type="ORF">OS493_032387</name>
</gene>
<dbReference type="OrthoDB" id="5980518at2759"/>
<dbReference type="Proteomes" id="UP001163046">
    <property type="component" value="Unassembled WGS sequence"/>
</dbReference>
<dbReference type="AlphaFoldDB" id="A0A9W9YJG9"/>
<feature type="signal peptide" evidence="1">
    <location>
        <begin position="1"/>
        <end position="20"/>
    </location>
</feature>
<proteinExistence type="predicted"/>